<dbReference type="AlphaFoldDB" id="A0AAV8XWB2"/>
<accession>A0AAV8XWB2</accession>
<protein>
    <submittedName>
        <fullName evidence="1">Uncharacterized protein</fullName>
    </submittedName>
</protein>
<dbReference type="EMBL" id="JAPWTK010000314">
    <property type="protein sequence ID" value="KAJ8942779.1"/>
    <property type="molecule type" value="Genomic_DNA"/>
</dbReference>
<comment type="caution">
    <text evidence="1">The sequence shown here is derived from an EMBL/GenBank/DDBJ whole genome shotgun (WGS) entry which is preliminary data.</text>
</comment>
<reference evidence="1" key="1">
    <citation type="journal article" date="2023" name="Insect Mol. Biol.">
        <title>Genome sequencing provides insights into the evolution of gene families encoding plant cell wall-degrading enzymes in longhorned beetles.</title>
        <authorList>
            <person name="Shin N.R."/>
            <person name="Okamura Y."/>
            <person name="Kirsch R."/>
            <person name="Pauchet Y."/>
        </authorList>
    </citation>
    <scope>NUCLEOTIDE SEQUENCE</scope>
    <source>
        <strain evidence="1">AMC_N1</strain>
    </source>
</reference>
<evidence type="ECO:0000313" key="1">
    <source>
        <dbReference type="EMBL" id="KAJ8942779.1"/>
    </source>
</evidence>
<proteinExistence type="predicted"/>
<gene>
    <name evidence="1" type="ORF">NQ318_002939</name>
</gene>
<dbReference type="Proteomes" id="UP001162162">
    <property type="component" value="Unassembled WGS sequence"/>
</dbReference>
<evidence type="ECO:0000313" key="2">
    <source>
        <dbReference type="Proteomes" id="UP001162162"/>
    </source>
</evidence>
<organism evidence="1 2">
    <name type="scientific">Aromia moschata</name>
    <dbReference type="NCBI Taxonomy" id="1265417"/>
    <lineage>
        <taxon>Eukaryota</taxon>
        <taxon>Metazoa</taxon>
        <taxon>Ecdysozoa</taxon>
        <taxon>Arthropoda</taxon>
        <taxon>Hexapoda</taxon>
        <taxon>Insecta</taxon>
        <taxon>Pterygota</taxon>
        <taxon>Neoptera</taxon>
        <taxon>Endopterygota</taxon>
        <taxon>Coleoptera</taxon>
        <taxon>Polyphaga</taxon>
        <taxon>Cucujiformia</taxon>
        <taxon>Chrysomeloidea</taxon>
        <taxon>Cerambycidae</taxon>
        <taxon>Cerambycinae</taxon>
        <taxon>Callichromatini</taxon>
        <taxon>Aromia</taxon>
    </lineage>
</organism>
<sequence>MKTRIRWDENRIGTNGIRDAPFFIHIHGGYWQEQSITHVTNAFIAKSLYKSSIKSILIGYELCPKFLFKKYQVT</sequence>
<keyword evidence="2" id="KW-1185">Reference proteome</keyword>
<name>A0AAV8XWB2_9CUCU</name>